<organism evidence="3 4">
    <name type="scientific">Cirrhinus mrigala</name>
    <name type="common">Mrigala</name>
    <dbReference type="NCBI Taxonomy" id="683832"/>
    <lineage>
        <taxon>Eukaryota</taxon>
        <taxon>Metazoa</taxon>
        <taxon>Chordata</taxon>
        <taxon>Craniata</taxon>
        <taxon>Vertebrata</taxon>
        <taxon>Euteleostomi</taxon>
        <taxon>Actinopterygii</taxon>
        <taxon>Neopterygii</taxon>
        <taxon>Teleostei</taxon>
        <taxon>Ostariophysi</taxon>
        <taxon>Cypriniformes</taxon>
        <taxon>Cyprinidae</taxon>
        <taxon>Labeoninae</taxon>
        <taxon>Labeonini</taxon>
        <taxon>Cirrhinus</taxon>
    </lineage>
</organism>
<dbReference type="Proteomes" id="UP001529510">
    <property type="component" value="Unassembled WGS sequence"/>
</dbReference>
<keyword evidence="4" id="KW-1185">Reference proteome</keyword>
<reference evidence="3 4" key="1">
    <citation type="submission" date="2024-05" db="EMBL/GenBank/DDBJ databases">
        <title>Genome sequencing and assembly of Indian major carp, Cirrhinus mrigala (Hamilton, 1822).</title>
        <authorList>
            <person name="Mohindra V."/>
            <person name="Chowdhury L.M."/>
            <person name="Lal K."/>
            <person name="Jena J.K."/>
        </authorList>
    </citation>
    <scope>NUCLEOTIDE SEQUENCE [LARGE SCALE GENOMIC DNA]</scope>
    <source>
        <strain evidence="3">CM1030</strain>
        <tissue evidence="3">Blood</tissue>
    </source>
</reference>
<feature type="non-terminal residue" evidence="3">
    <location>
        <position position="1"/>
    </location>
</feature>
<dbReference type="InterPro" id="IPR001791">
    <property type="entry name" value="Laminin_G"/>
</dbReference>
<dbReference type="Gene3D" id="2.60.120.200">
    <property type="match status" value="1"/>
</dbReference>
<feature type="non-terminal residue" evidence="3">
    <location>
        <position position="85"/>
    </location>
</feature>
<comment type="caution">
    <text evidence="1">Lacks conserved residue(s) required for the propagation of feature annotation.</text>
</comment>
<feature type="domain" description="Laminin G" evidence="2">
    <location>
        <begin position="1"/>
        <end position="85"/>
    </location>
</feature>
<evidence type="ECO:0000256" key="1">
    <source>
        <dbReference type="PROSITE-ProRule" id="PRU00122"/>
    </source>
</evidence>
<proteinExistence type="predicted"/>
<comment type="caution">
    <text evidence="3">The sequence shown here is derived from an EMBL/GenBank/DDBJ whole genome shotgun (WGS) entry which is preliminary data.</text>
</comment>
<dbReference type="EMBL" id="JAMKFB020000007">
    <property type="protein sequence ID" value="KAL0188709.1"/>
    <property type="molecule type" value="Genomic_DNA"/>
</dbReference>
<dbReference type="Pfam" id="PF02210">
    <property type="entry name" value="Laminin_G_2"/>
    <property type="match status" value="1"/>
</dbReference>
<dbReference type="AlphaFoldDB" id="A0ABD0QR68"/>
<dbReference type="SUPFAM" id="SSF49899">
    <property type="entry name" value="Concanavalin A-like lectins/glucanases"/>
    <property type="match status" value="1"/>
</dbReference>
<gene>
    <name evidence="3" type="ORF">M9458_015808</name>
</gene>
<evidence type="ECO:0000313" key="4">
    <source>
        <dbReference type="Proteomes" id="UP001529510"/>
    </source>
</evidence>
<dbReference type="InterPro" id="IPR013320">
    <property type="entry name" value="ConA-like_dom_sf"/>
</dbReference>
<sequence length="85" mass="9425">GLLSVFYNLGDGDFNLTMPSYRLDNGEWHEVHLDRHDNELTLRLDGGGGRREVTGSPGRSREIVIDPAVVMLGNSFPSGHNKSFQ</sequence>
<dbReference type="PROSITE" id="PS50025">
    <property type="entry name" value="LAM_G_DOMAIN"/>
    <property type="match status" value="1"/>
</dbReference>
<protein>
    <recommendedName>
        <fullName evidence="2">Laminin G domain-containing protein</fullName>
    </recommendedName>
</protein>
<name>A0ABD0QR68_CIRMR</name>
<accession>A0ABD0QR68</accession>
<evidence type="ECO:0000259" key="2">
    <source>
        <dbReference type="PROSITE" id="PS50025"/>
    </source>
</evidence>
<evidence type="ECO:0000313" key="3">
    <source>
        <dbReference type="EMBL" id="KAL0188709.1"/>
    </source>
</evidence>